<dbReference type="RefSeq" id="WP_182923544.1">
    <property type="nucleotide sequence ID" value="NZ_WNXD01000002.1"/>
</dbReference>
<evidence type="ECO:0000313" key="2">
    <source>
        <dbReference type="Proteomes" id="UP000601055"/>
    </source>
</evidence>
<evidence type="ECO:0000313" key="1">
    <source>
        <dbReference type="EMBL" id="MBB2146908.1"/>
    </source>
</evidence>
<comment type="caution">
    <text evidence="1">The sequence shown here is derived from an EMBL/GenBank/DDBJ whole genome shotgun (WGS) entry which is preliminary data.</text>
</comment>
<proteinExistence type="predicted"/>
<dbReference type="AlphaFoldDB" id="A0A923IWH1"/>
<keyword evidence="2" id="KW-1185">Reference proteome</keyword>
<reference evidence="1" key="1">
    <citation type="submission" date="2019-11" db="EMBL/GenBank/DDBJ databases">
        <title>Description of Pedobacter sp. LMG 31464T.</title>
        <authorList>
            <person name="Carlier A."/>
            <person name="Qi S."/>
            <person name="Vandamme P."/>
        </authorList>
    </citation>
    <scope>NUCLEOTIDE SEQUENCE</scope>
    <source>
        <strain evidence="1">LMG 31464</strain>
    </source>
</reference>
<sequence>MPRPDRISGEERYKTYMAGLPPKTKPNTPLYITLYEEAKLKKHWIYDPDIKRWQSPEEFLELEKRISGGEPNRLSRLQVKDPIEGIEAGYLQMKVLKERMEIFVKRVIEYYKH</sequence>
<protein>
    <submittedName>
        <fullName evidence="1">Uncharacterized protein</fullName>
    </submittedName>
</protein>
<gene>
    <name evidence="1" type="ORF">GM921_15495</name>
</gene>
<accession>A0A923IWH1</accession>
<dbReference type="EMBL" id="WNXD01000002">
    <property type="protein sequence ID" value="MBB2146908.1"/>
    <property type="molecule type" value="Genomic_DNA"/>
</dbReference>
<organism evidence="1 2">
    <name type="scientific">Pedobacter planticolens</name>
    <dbReference type="NCBI Taxonomy" id="2679964"/>
    <lineage>
        <taxon>Bacteria</taxon>
        <taxon>Pseudomonadati</taxon>
        <taxon>Bacteroidota</taxon>
        <taxon>Sphingobacteriia</taxon>
        <taxon>Sphingobacteriales</taxon>
        <taxon>Sphingobacteriaceae</taxon>
        <taxon>Pedobacter</taxon>
    </lineage>
</organism>
<dbReference type="Proteomes" id="UP000601055">
    <property type="component" value="Unassembled WGS sequence"/>
</dbReference>
<name>A0A923IWH1_9SPHI</name>